<dbReference type="NCBIfam" id="NF007277">
    <property type="entry name" value="PRK09736.1"/>
    <property type="match status" value="1"/>
</dbReference>
<dbReference type="Proteomes" id="UP000254047">
    <property type="component" value="Unassembled WGS sequence"/>
</dbReference>
<accession>A0A380FX66</accession>
<dbReference type="EMBL" id="UHDO01000001">
    <property type="protein sequence ID" value="SUM42588.1"/>
    <property type="molecule type" value="Genomic_DNA"/>
</dbReference>
<name>A0A380FX66_9STAP</name>
<evidence type="ECO:0000313" key="2">
    <source>
        <dbReference type="EMBL" id="TGE15866.1"/>
    </source>
</evidence>
<dbReference type="InterPro" id="IPR019292">
    <property type="entry name" value="McrC"/>
</dbReference>
<dbReference type="GO" id="GO:0009307">
    <property type="term" value="P:DNA restriction-modification system"/>
    <property type="evidence" value="ECO:0007669"/>
    <property type="project" value="InterPro"/>
</dbReference>
<dbReference type="REBASE" id="415348">
    <property type="entry name" value="Spe13830McrBCP"/>
</dbReference>
<dbReference type="GO" id="GO:0004519">
    <property type="term" value="F:endonuclease activity"/>
    <property type="evidence" value="ECO:0007669"/>
    <property type="project" value="UniProtKB-KW"/>
</dbReference>
<keyword evidence="4" id="KW-1185">Reference proteome</keyword>
<dbReference type="RefSeq" id="WP_103298046.1">
    <property type="nucleotide sequence ID" value="NZ_PPQT01000055.1"/>
</dbReference>
<gene>
    <name evidence="1" type="primary">mcrC</name>
    <name evidence="2" type="ORF">BJR09_10430</name>
    <name evidence="1" type="ORF">NCTC13830_00107</name>
</gene>
<proteinExistence type="predicted"/>
<evidence type="ECO:0000313" key="3">
    <source>
        <dbReference type="Proteomes" id="UP000254047"/>
    </source>
</evidence>
<evidence type="ECO:0000313" key="1">
    <source>
        <dbReference type="EMBL" id="SUM42588.1"/>
    </source>
</evidence>
<dbReference type="GO" id="GO:0016787">
    <property type="term" value="F:hydrolase activity"/>
    <property type="evidence" value="ECO:0007669"/>
    <property type="project" value="UniProtKB-KW"/>
</dbReference>
<keyword evidence="2" id="KW-0255">Endonuclease</keyword>
<evidence type="ECO:0000313" key="4">
    <source>
        <dbReference type="Proteomes" id="UP000297598"/>
    </source>
</evidence>
<dbReference type="OrthoDB" id="9786961at2"/>
<reference evidence="2 4" key="2">
    <citation type="submission" date="2019-04" db="EMBL/GenBank/DDBJ databases">
        <title>Genomic characterization of Staphylococcus petrasii strains.</title>
        <authorList>
            <person name="Vrbovska V."/>
            <person name="Kovarovic V."/>
            <person name="Maslanova I."/>
            <person name="Indrakova A."/>
            <person name="Petras P."/>
            <person name="Sedo O."/>
            <person name="Svec P."/>
            <person name="Fisarova L."/>
            <person name="Sedlacek I."/>
            <person name="Doskar J."/>
            <person name="Pantucek R."/>
        </authorList>
    </citation>
    <scope>NUCLEOTIDE SEQUENCE [LARGE SCALE GENOMIC DNA]</scope>
    <source>
        <strain evidence="2 4">P5404</strain>
    </source>
</reference>
<dbReference type="EMBL" id="SRLS01000018">
    <property type="protein sequence ID" value="TGE15866.1"/>
    <property type="molecule type" value="Genomic_DNA"/>
</dbReference>
<dbReference type="Proteomes" id="UP000297598">
    <property type="component" value="Unassembled WGS sequence"/>
</dbReference>
<keyword evidence="2" id="KW-0540">Nuclease</keyword>
<keyword evidence="2" id="KW-0378">Hydrolase</keyword>
<dbReference type="AlphaFoldDB" id="A0A380FX66"/>
<sequence>MIKIQNIYYMLSYAFTILNKKGYQKLATEEFENIADLYAAILIKGVSTQLKTGLHHEYVEYNDSLKVIRGKINVTQSIQNLDMMNKRMNCTYEEFSINTYMNQILKTTMVTLLNVEISKERKKNLKRLLLYFDKVETLDYRNIQWNFNFTRNNQTYKMLLSICKLIHDGVLQSEKDGNKQLMTFEDEQQMSRLYEKFILEYYKKEYPQLTVTASHIPWSIEEASSLEMLPIMKSDIMITYKKRCLIIDAKYYKNTLNHYFETKKIHSANLYQIFTYVKNQSVNLKDKDITVSGMLLYAKTDENVIPDDTFQMSGNQVSVKTLDLNQDFKVITEQLNQIVEKAFELA</sequence>
<dbReference type="PIRSF" id="PIRSF003109">
    <property type="entry name" value="McrC"/>
    <property type="match status" value="1"/>
</dbReference>
<dbReference type="EC" id="3.1.21.-" evidence="2"/>
<reference evidence="1 3" key="1">
    <citation type="submission" date="2018-06" db="EMBL/GenBank/DDBJ databases">
        <authorList>
            <consortium name="Pathogen Informatics"/>
            <person name="Doyle S."/>
        </authorList>
    </citation>
    <scope>NUCLEOTIDE SEQUENCE [LARGE SCALE GENOMIC DNA]</scope>
    <source>
        <strain evidence="1 3">NCTC13830</strain>
    </source>
</reference>
<dbReference type="PANTHER" id="PTHR38733:SF1">
    <property type="entry name" value="TYPE IV METHYL-DIRECTED RESTRICTION ENZYME ECOKMCRBC"/>
    <property type="match status" value="1"/>
</dbReference>
<dbReference type="PANTHER" id="PTHR38733">
    <property type="entry name" value="PROTEIN MCRC"/>
    <property type="match status" value="1"/>
</dbReference>
<dbReference type="InterPro" id="IPR014407">
    <property type="entry name" value="McrC_bac"/>
</dbReference>
<protein>
    <submittedName>
        <fullName evidence="2">5-methylcytosine-specific restriction endonuclease system specificity protein McrC</fullName>
        <ecNumber evidence="2">3.1.21.-</ecNumber>
    </submittedName>
    <submittedName>
        <fullName evidence="1">5-methylcytosine-specific restriction enzyme subunit McrC</fullName>
    </submittedName>
</protein>
<organism evidence="1 3">
    <name type="scientific">Staphylococcus petrasii</name>
    <dbReference type="NCBI Taxonomy" id="1276936"/>
    <lineage>
        <taxon>Bacteria</taxon>
        <taxon>Bacillati</taxon>
        <taxon>Bacillota</taxon>
        <taxon>Bacilli</taxon>
        <taxon>Bacillales</taxon>
        <taxon>Staphylococcaceae</taxon>
        <taxon>Staphylococcus</taxon>
    </lineage>
</organism>
<dbReference type="Pfam" id="PF10117">
    <property type="entry name" value="McrBC"/>
    <property type="match status" value="1"/>
</dbReference>